<keyword evidence="2 4" id="KW-0378">Hydrolase</keyword>
<dbReference type="Proteomes" id="UP000233440">
    <property type="component" value="Unassembled WGS sequence"/>
</dbReference>
<evidence type="ECO:0000313" key="5">
    <source>
        <dbReference type="Proteomes" id="UP000233440"/>
    </source>
</evidence>
<dbReference type="InterPro" id="IPR000086">
    <property type="entry name" value="NUDIX_hydrolase_dom"/>
</dbReference>
<dbReference type="RefSeq" id="WP_101355423.1">
    <property type="nucleotide sequence ID" value="NZ_PIQO01000015.1"/>
</dbReference>
<evidence type="ECO:0000313" key="4">
    <source>
        <dbReference type="EMBL" id="PKR83725.1"/>
    </source>
</evidence>
<dbReference type="InterPro" id="IPR020084">
    <property type="entry name" value="NUDIX_hydrolase_CS"/>
</dbReference>
<dbReference type="InterPro" id="IPR015797">
    <property type="entry name" value="NUDIX_hydrolase-like_dom_sf"/>
</dbReference>
<comment type="caution">
    <text evidence="4">The sequence shown here is derived from an EMBL/GenBank/DDBJ whole genome shotgun (WGS) entry which is preliminary data.</text>
</comment>
<dbReference type="PROSITE" id="PS00893">
    <property type="entry name" value="NUDIX_BOX"/>
    <property type="match status" value="1"/>
</dbReference>
<dbReference type="Gene3D" id="3.90.79.10">
    <property type="entry name" value="Nucleoside Triphosphate Pyrophosphohydrolase"/>
    <property type="match status" value="1"/>
</dbReference>
<evidence type="ECO:0000256" key="2">
    <source>
        <dbReference type="ARBA" id="ARBA00022801"/>
    </source>
</evidence>
<dbReference type="PANTHER" id="PTHR43046">
    <property type="entry name" value="GDP-MANNOSE MANNOSYL HYDROLASE"/>
    <property type="match status" value="1"/>
</dbReference>
<dbReference type="EMBL" id="PIQO01000015">
    <property type="protein sequence ID" value="PKR83725.1"/>
    <property type="molecule type" value="Genomic_DNA"/>
</dbReference>
<dbReference type="GO" id="GO:0016787">
    <property type="term" value="F:hydrolase activity"/>
    <property type="evidence" value="ECO:0007669"/>
    <property type="project" value="UniProtKB-KW"/>
</dbReference>
<protein>
    <submittedName>
        <fullName evidence="4">NUDIX hydrolase</fullName>
    </submittedName>
</protein>
<reference evidence="4 5" key="1">
    <citation type="submission" date="2017-11" db="EMBL/GenBank/DDBJ databases">
        <title>Bacillus camelliae sp. nov., isolated from pu'er tea.</title>
        <authorList>
            <person name="Niu L."/>
        </authorList>
    </citation>
    <scope>NUCLEOTIDE SEQUENCE [LARGE SCALE GENOMIC DNA]</scope>
    <source>
        <strain evidence="4 5">7578-1</strain>
    </source>
</reference>
<dbReference type="SUPFAM" id="SSF55811">
    <property type="entry name" value="Nudix"/>
    <property type="match status" value="1"/>
</dbReference>
<dbReference type="AlphaFoldDB" id="A0A2N3LGN9"/>
<feature type="domain" description="Nudix hydrolase" evidence="3">
    <location>
        <begin position="4"/>
        <end position="134"/>
    </location>
</feature>
<evidence type="ECO:0000256" key="1">
    <source>
        <dbReference type="ARBA" id="ARBA00001946"/>
    </source>
</evidence>
<accession>A0A2N3LGN9</accession>
<evidence type="ECO:0000259" key="3">
    <source>
        <dbReference type="PROSITE" id="PS51462"/>
    </source>
</evidence>
<comment type="cofactor">
    <cofactor evidence="1">
        <name>Mg(2+)</name>
        <dbReference type="ChEBI" id="CHEBI:18420"/>
    </cofactor>
</comment>
<dbReference type="PANTHER" id="PTHR43046:SF14">
    <property type="entry name" value="MUTT_NUDIX FAMILY PROTEIN"/>
    <property type="match status" value="1"/>
</dbReference>
<dbReference type="PROSITE" id="PS51462">
    <property type="entry name" value="NUDIX"/>
    <property type="match status" value="1"/>
</dbReference>
<organism evidence="4 5">
    <name type="scientific">Heyndrickxia camelliae</name>
    <dbReference type="NCBI Taxonomy" id="1707093"/>
    <lineage>
        <taxon>Bacteria</taxon>
        <taxon>Bacillati</taxon>
        <taxon>Bacillota</taxon>
        <taxon>Bacilli</taxon>
        <taxon>Bacillales</taxon>
        <taxon>Bacillaceae</taxon>
        <taxon>Heyndrickxia</taxon>
    </lineage>
</organism>
<keyword evidence="5" id="KW-1185">Reference proteome</keyword>
<name>A0A2N3LGN9_9BACI</name>
<sequence>MEKPFHHLVRGILLQDGKVLLAKAKGNRNSFLPGGHIEFRESAKDALSREMAEELGIACEVSNFIGIVEHKWEKKGAVNCEVNQLFEVTTNELNCVLNPKSKETHIEFFWCHIDCIEESSLQPYPLKKIIRSYWTNRNMTFWESTLHEEIDEFNRN</sequence>
<gene>
    <name evidence="4" type="ORF">CWO92_17070</name>
</gene>
<dbReference type="OrthoDB" id="9008185at2"/>
<dbReference type="Pfam" id="PF00293">
    <property type="entry name" value="NUDIX"/>
    <property type="match status" value="1"/>
</dbReference>
<proteinExistence type="predicted"/>